<organism evidence="2 3">
    <name type="scientific">Glossina palpalis gambiensis</name>
    <dbReference type="NCBI Taxonomy" id="67801"/>
    <lineage>
        <taxon>Eukaryota</taxon>
        <taxon>Metazoa</taxon>
        <taxon>Ecdysozoa</taxon>
        <taxon>Arthropoda</taxon>
        <taxon>Hexapoda</taxon>
        <taxon>Insecta</taxon>
        <taxon>Pterygota</taxon>
        <taxon>Neoptera</taxon>
        <taxon>Endopterygota</taxon>
        <taxon>Diptera</taxon>
        <taxon>Brachycera</taxon>
        <taxon>Muscomorpha</taxon>
        <taxon>Hippoboscoidea</taxon>
        <taxon>Glossinidae</taxon>
        <taxon>Glossina</taxon>
    </lineage>
</organism>
<sequence length="88" mass="10088">MRTSITSDSISLPDLPVSTRIPLRLYKKLIDKVPDAEGYHMYTDRCYTNIPLAEQLLKMKCNFTGTVKVNRKGIPMAIRKPKFSSKKQ</sequence>
<dbReference type="AlphaFoldDB" id="A0A1B0BVD6"/>
<accession>A0A1B0BVD6</accession>
<reference evidence="2" key="2">
    <citation type="submission" date="2020-05" db="UniProtKB">
        <authorList>
            <consortium name="EnsemblMetazoa"/>
        </authorList>
    </citation>
    <scope>IDENTIFICATION</scope>
    <source>
        <strain evidence="2">IAEA</strain>
    </source>
</reference>
<dbReference type="EMBL" id="JXJN01021227">
    <property type="status" value="NOT_ANNOTATED_CDS"/>
    <property type="molecule type" value="Genomic_DNA"/>
</dbReference>
<dbReference type="Pfam" id="PF13843">
    <property type="entry name" value="DDE_Tnp_1_7"/>
    <property type="match status" value="1"/>
</dbReference>
<dbReference type="EnsemblMetazoa" id="GPPI041651-RA">
    <property type="protein sequence ID" value="GPPI041651-PA"/>
    <property type="gene ID" value="GPPI041651"/>
</dbReference>
<dbReference type="InterPro" id="IPR029526">
    <property type="entry name" value="PGBD"/>
</dbReference>
<protein>
    <recommendedName>
        <fullName evidence="1">PiggyBac transposable element-derived protein domain-containing protein</fullName>
    </recommendedName>
</protein>
<feature type="domain" description="PiggyBac transposable element-derived protein" evidence="1">
    <location>
        <begin position="25"/>
        <end position="80"/>
    </location>
</feature>
<dbReference type="VEuPathDB" id="VectorBase:GPPI041651"/>
<evidence type="ECO:0000313" key="3">
    <source>
        <dbReference type="Proteomes" id="UP000092460"/>
    </source>
</evidence>
<dbReference type="STRING" id="67801.A0A1B0BVD6"/>
<dbReference type="Proteomes" id="UP000092460">
    <property type="component" value="Unassembled WGS sequence"/>
</dbReference>
<evidence type="ECO:0000259" key="1">
    <source>
        <dbReference type="Pfam" id="PF13843"/>
    </source>
</evidence>
<keyword evidence="3" id="KW-1185">Reference proteome</keyword>
<evidence type="ECO:0000313" key="2">
    <source>
        <dbReference type="EnsemblMetazoa" id="GPPI041651-PA"/>
    </source>
</evidence>
<proteinExistence type="predicted"/>
<reference evidence="3" key="1">
    <citation type="submission" date="2015-01" db="EMBL/GenBank/DDBJ databases">
        <authorList>
            <person name="Aksoy S."/>
            <person name="Warren W."/>
            <person name="Wilson R.K."/>
        </authorList>
    </citation>
    <scope>NUCLEOTIDE SEQUENCE [LARGE SCALE GENOMIC DNA]</scope>
    <source>
        <strain evidence="3">IAEA</strain>
    </source>
</reference>
<name>A0A1B0BVD6_9MUSC</name>